<dbReference type="Proteomes" id="UP000284547">
    <property type="component" value="Unassembled WGS sequence"/>
</dbReference>
<feature type="compositionally biased region" description="Basic and acidic residues" evidence="1">
    <location>
        <begin position="88"/>
        <end position="117"/>
    </location>
</feature>
<dbReference type="EMBL" id="QWEY01000003">
    <property type="protein sequence ID" value="RGP37691.1"/>
    <property type="molecule type" value="Genomic_DNA"/>
</dbReference>
<dbReference type="AlphaFoldDB" id="A0A411Z3P8"/>
<gene>
    <name evidence="2" type="ORF">D1012_07165</name>
</gene>
<reference evidence="2 3" key="1">
    <citation type="submission" date="2018-08" db="EMBL/GenBank/DDBJ databases">
        <title>Flavobacterium tibetense sp. nov., isolated from a wetland YonghuCo on Tibetan Plateau.</title>
        <authorList>
            <person name="Phurbu D."/>
            <person name="Lu H."/>
            <person name="Xing P."/>
        </authorList>
    </citation>
    <scope>NUCLEOTIDE SEQUENCE [LARGE SCALE GENOMIC DNA]</scope>
    <source>
        <strain evidence="2 3">DJC</strain>
    </source>
</reference>
<feature type="compositionally biased region" description="Basic and acidic residues" evidence="1">
    <location>
        <begin position="130"/>
        <end position="148"/>
    </location>
</feature>
<protein>
    <submittedName>
        <fullName evidence="2">Uncharacterized protein</fullName>
    </submittedName>
</protein>
<evidence type="ECO:0000313" key="2">
    <source>
        <dbReference type="EMBL" id="RGP37691.1"/>
    </source>
</evidence>
<evidence type="ECO:0000313" key="3">
    <source>
        <dbReference type="Proteomes" id="UP000284547"/>
    </source>
</evidence>
<dbReference type="RefSeq" id="WP_118150681.1">
    <property type="nucleotide sequence ID" value="NZ_QWEY01000003.1"/>
</dbReference>
<organism evidence="2 3">
    <name type="scientific">Pseudotabrizicola alkalilacus</name>
    <dbReference type="NCBI Taxonomy" id="2305252"/>
    <lineage>
        <taxon>Bacteria</taxon>
        <taxon>Pseudomonadati</taxon>
        <taxon>Pseudomonadota</taxon>
        <taxon>Alphaproteobacteria</taxon>
        <taxon>Rhodobacterales</taxon>
        <taxon>Paracoccaceae</taxon>
        <taxon>Pseudotabrizicola</taxon>
    </lineage>
</organism>
<comment type="caution">
    <text evidence="2">The sequence shown here is derived from an EMBL/GenBank/DDBJ whole genome shotgun (WGS) entry which is preliminary data.</text>
</comment>
<proteinExistence type="predicted"/>
<feature type="region of interest" description="Disordered" evidence="1">
    <location>
        <begin position="88"/>
        <end position="163"/>
    </location>
</feature>
<sequence>MTIASDQTVFQPDGEKVAPLPVQRSPGLVVALAGWKEGFAEYQLQNSFALDEAWNGKRRRAASAADRAEYAAERGGVVRRYVQGQHLKEGLSDDERRALMKKESKDRNKPPRVRADLSKMTPEQKTAHRREKEREKKARQRVAKEAEKAGALSGSPMITEGMF</sequence>
<keyword evidence="3" id="KW-1185">Reference proteome</keyword>
<name>A0A411Z3P8_9RHOB</name>
<accession>A0A411Z3P8</accession>
<evidence type="ECO:0000256" key="1">
    <source>
        <dbReference type="SAM" id="MobiDB-lite"/>
    </source>
</evidence>